<reference evidence="2 3" key="2">
    <citation type="journal article" date="2012" name="Nature">
        <title>Insights into hominid evolution from the gorilla genome sequence.</title>
        <authorList>
            <person name="Scally A."/>
            <person name="Dutheil J.Y."/>
            <person name="Hillier L.W."/>
            <person name="Jordan G.E."/>
            <person name="Goodhead I."/>
            <person name="Herrero J."/>
            <person name="Hobolth A."/>
            <person name="Lappalainen T."/>
            <person name="Mailund T."/>
            <person name="Marques-Bonet T."/>
            <person name="McCarthy S."/>
            <person name="Montgomery S.H."/>
            <person name="Schwalie P.C."/>
            <person name="Tang Y.A."/>
            <person name="Ward M.C."/>
            <person name="Xue Y."/>
            <person name="Yngvadottir B."/>
            <person name="Alkan C."/>
            <person name="Andersen L.N."/>
            <person name="Ayub Q."/>
            <person name="Ball E.V."/>
            <person name="Beal K."/>
            <person name="Bradley B.J."/>
            <person name="Chen Y."/>
            <person name="Clee C.M."/>
            <person name="Fitzgerald S."/>
            <person name="Graves T.A."/>
            <person name="Gu Y."/>
            <person name="Heath P."/>
            <person name="Heger A."/>
            <person name="Karakoc E."/>
            <person name="Kolb-Kokocinski A."/>
            <person name="Laird G.K."/>
            <person name="Lunter G."/>
            <person name="Meader S."/>
            <person name="Mort M."/>
            <person name="Mullikin J.C."/>
            <person name="Munch K."/>
            <person name="O'Connor T.D."/>
            <person name="Phillips A.D."/>
            <person name="Prado-Martinez J."/>
            <person name="Rogers A.S."/>
            <person name="Sajjadian S."/>
            <person name="Schmidt D."/>
            <person name="Shaw K."/>
            <person name="Simpson J.T."/>
            <person name="Stenson P.D."/>
            <person name="Turner D.J."/>
            <person name="Vigilant L."/>
            <person name="Vilella A.J."/>
            <person name="Whitener W."/>
            <person name="Zhu B."/>
            <person name="Cooper D.N."/>
            <person name="de Jong P."/>
            <person name="Dermitzakis E.T."/>
            <person name="Eichler E.E."/>
            <person name="Flicek P."/>
            <person name="Goldman N."/>
            <person name="Mundy N.I."/>
            <person name="Ning Z."/>
            <person name="Odom D.T."/>
            <person name="Ponting C.P."/>
            <person name="Quail M.A."/>
            <person name="Ryder O.A."/>
            <person name="Searle S.M."/>
            <person name="Warren W.C."/>
            <person name="Wilson R.K."/>
            <person name="Schierup M.H."/>
            <person name="Rogers J."/>
            <person name="Tyler-Smith C."/>
            <person name="Durbin R."/>
        </authorList>
    </citation>
    <scope>NUCLEOTIDE SEQUENCE [LARGE SCALE GENOMIC DNA]</scope>
</reference>
<keyword evidence="1" id="KW-0732">Signal</keyword>
<evidence type="ECO:0000313" key="2">
    <source>
        <dbReference type="Ensembl" id="ENSGGOP00000052293.1"/>
    </source>
</evidence>
<protein>
    <submittedName>
        <fullName evidence="2">Uncharacterized protein</fullName>
    </submittedName>
</protein>
<dbReference type="Ensembl" id="ENSGGOT00000050003.1">
    <property type="protein sequence ID" value="ENSGGOP00000052293.1"/>
    <property type="gene ID" value="ENSGGOG00000039313.1"/>
</dbReference>
<reference evidence="2" key="3">
    <citation type="submission" date="2025-08" db="UniProtKB">
        <authorList>
            <consortium name="Ensembl"/>
        </authorList>
    </citation>
    <scope>IDENTIFICATION</scope>
</reference>
<feature type="signal peptide" evidence="1">
    <location>
        <begin position="1"/>
        <end position="16"/>
    </location>
</feature>
<sequence length="147" mass="16329">MWLWVWLIHTLHSGLQKPRERSLPEATFQNLLHPPTDLPSPCPLFESRCQVLSADVWLLVGRCSFHLTMQACFAVGRAVLSSSQLHTGITWRVQKLPASVKEHQCISTANIPNARLDSLQLPGPPGFSSFQELSDPGSSLNVGYKLT</sequence>
<feature type="chain" id="PRO_5014115763" evidence="1">
    <location>
        <begin position="17"/>
        <end position="147"/>
    </location>
</feature>
<reference evidence="3" key="1">
    <citation type="submission" date="2011-05" db="EMBL/GenBank/DDBJ databases">
        <title>Insights into the evolution of the great apes provided by the gorilla genome.</title>
        <authorList>
            <person name="Scally A."/>
        </authorList>
    </citation>
    <scope>NUCLEOTIDE SEQUENCE [LARGE SCALE GENOMIC DNA]</scope>
</reference>
<organism evidence="2 3">
    <name type="scientific">Gorilla gorilla gorilla</name>
    <name type="common">Western lowland gorilla</name>
    <dbReference type="NCBI Taxonomy" id="9595"/>
    <lineage>
        <taxon>Eukaryota</taxon>
        <taxon>Metazoa</taxon>
        <taxon>Chordata</taxon>
        <taxon>Craniata</taxon>
        <taxon>Vertebrata</taxon>
        <taxon>Euteleostomi</taxon>
        <taxon>Mammalia</taxon>
        <taxon>Eutheria</taxon>
        <taxon>Euarchontoglires</taxon>
        <taxon>Primates</taxon>
        <taxon>Haplorrhini</taxon>
        <taxon>Catarrhini</taxon>
        <taxon>Hominidae</taxon>
        <taxon>Gorilla</taxon>
    </lineage>
</organism>
<dbReference type="GeneTree" id="ENSGT00910000145352"/>
<dbReference type="OMA" id="GITWRVQ"/>
<dbReference type="Bgee" id="ENSGGOG00000039313">
    <property type="expression patterns" value="Expressed in adult mammalian kidney"/>
</dbReference>
<keyword evidence="3" id="KW-1185">Reference proteome</keyword>
<dbReference type="EMBL" id="CABD030014732">
    <property type="status" value="NOT_ANNOTATED_CDS"/>
    <property type="molecule type" value="Genomic_DNA"/>
</dbReference>
<accession>A0A2I2ZYI9</accession>
<reference evidence="2" key="4">
    <citation type="submission" date="2025-09" db="UniProtKB">
        <authorList>
            <consortium name="Ensembl"/>
        </authorList>
    </citation>
    <scope>IDENTIFICATION</scope>
</reference>
<dbReference type="InParanoid" id="A0A2I2ZYI9"/>
<name>A0A2I2ZYI9_GORGO</name>
<proteinExistence type="predicted"/>
<evidence type="ECO:0000256" key="1">
    <source>
        <dbReference type="SAM" id="SignalP"/>
    </source>
</evidence>
<dbReference type="Proteomes" id="UP000001519">
    <property type="component" value="Chromosome 2B"/>
</dbReference>
<dbReference type="AlphaFoldDB" id="A0A2I2ZYI9"/>
<evidence type="ECO:0000313" key="3">
    <source>
        <dbReference type="Proteomes" id="UP000001519"/>
    </source>
</evidence>